<feature type="transmembrane region" description="Helical" evidence="1">
    <location>
        <begin position="6"/>
        <end position="26"/>
    </location>
</feature>
<comment type="caution">
    <text evidence="2">The sequence shown here is derived from an EMBL/GenBank/DDBJ whole genome shotgun (WGS) entry which is preliminary data.</text>
</comment>
<proteinExistence type="predicted"/>
<keyword evidence="1" id="KW-1133">Transmembrane helix</keyword>
<evidence type="ECO:0000256" key="1">
    <source>
        <dbReference type="SAM" id="Phobius"/>
    </source>
</evidence>
<dbReference type="Proteomes" id="UP000624279">
    <property type="component" value="Unassembled WGS sequence"/>
</dbReference>
<accession>A0ABR6YAT2</accession>
<keyword evidence="1" id="KW-0812">Transmembrane</keyword>
<organism evidence="2 3">
    <name type="scientific">Undibacterium flavidum</name>
    <dbReference type="NCBI Taxonomy" id="2762297"/>
    <lineage>
        <taxon>Bacteria</taxon>
        <taxon>Pseudomonadati</taxon>
        <taxon>Pseudomonadota</taxon>
        <taxon>Betaproteobacteria</taxon>
        <taxon>Burkholderiales</taxon>
        <taxon>Oxalobacteraceae</taxon>
        <taxon>Undibacterium</taxon>
    </lineage>
</organism>
<reference evidence="2 3" key="1">
    <citation type="submission" date="2020-08" db="EMBL/GenBank/DDBJ databases">
        <title>Novel species isolated from subtropical streams in China.</title>
        <authorList>
            <person name="Lu H."/>
        </authorList>
    </citation>
    <scope>NUCLEOTIDE SEQUENCE [LARGE SCALE GENOMIC DNA]</scope>
    <source>
        <strain evidence="2 3">LX15W</strain>
    </source>
</reference>
<keyword evidence="1" id="KW-0472">Membrane</keyword>
<protein>
    <submittedName>
        <fullName evidence="2">Uncharacterized protein</fullName>
    </submittedName>
</protein>
<sequence length="92" mass="10000">MHEFSIWGIFVSSILFAVLTATIVWVCTDRPCNCYRVVALGMMGGTVGTIQGLILLSLLAGNQVTETESIIPVFLLSALFAAILQFRYATDV</sequence>
<name>A0ABR6YAT2_9BURK</name>
<dbReference type="EMBL" id="JACOGA010000007">
    <property type="protein sequence ID" value="MBC3873745.1"/>
    <property type="molecule type" value="Genomic_DNA"/>
</dbReference>
<feature type="transmembrane region" description="Helical" evidence="1">
    <location>
        <begin position="38"/>
        <end position="58"/>
    </location>
</feature>
<evidence type="ECO:0000313" key="3">
    <source>
        <dbReference type="Proteomes" id="UP000624279"/>
    </source>
</evidence>
<feature type="transmembrane region" description="Helical" evidence="1">
    <location>
        <begin position="70"/>
        <end position="89"/>
    </location>
</feature>
<evidence type="ECO:0000313" key="2">
    <source>
        <dbReference type="EMBL" id="MBC3873745.1"/>
    </source>
</evidence>
<keyword evidence="3" id="KW-1185">Reference proteome</keyword>
<gene>
    <name evidence="2" type="ORF">H8K55_09105</name>
</gene>